<evidence type="ECO:0000256" key="6">
    <source>
        <dbReference type="ARBA" id="ARBA00022989"/>
    </source>
</evidence>
<comment type="subcellular location">
    <subcellularLocation>
        <location evidence="1 10">Cell membrane</location>
        <topology evidence="1 10">Multi-pass membrane protein</topology>
    </subcellularLocation>
</comment>
<evidence type="ECO:0000313" key="13">
    <source>
        <dbReference type="Proteomes" id="UP000271031"/>
    </source>
</evidence>
<dbReference type="InterPro" id="IPR050366">
    <property type="entry name" value="BP-dependent_transpt_permease"/>
</dbReference>
<organism evidence="12 13">
    <name type="scientific">Brevibacillus fluminis</name>
    <dbReference type="NCBI Taxonomy" id="511487"/>
    <lineage>
        <taxon>Bacteria</taxon>
        <taxon>Bacillati</taxon>
        <taxon>Bacillota</taxon>
        <taxon>Bacilli</taxon>
        <taxon>Bacillales</taxon>
        <taxon>Paenibacillaceae</taxon>
        <taxon>Brevibacillus</taxon>
    </lineage>
</organism>
<feature type="domain" description="ABC transmembrane type-1" evidence="11">
    <location>
        <begin position="96"/>
        <end position="285"/>
    </location>
</feature>
<comment type="function">
    <text evidence="8">Part of the ABC transporter complex GsiABCD involved in glutathione import. Probably responsible for the translocation of the substrate across the membrane.</text>
</comment>
<protein>
    <recommendedName>
        <fullName evidence="9">Glutathione transport system permease protein GsiD</fullName>
    </recommendedName>
</protein>
<evidence type="ECO:0000256" key="10">
    <source>
        <dbReference type="RuleBase" id="RU363032"/>
    </source>
</evidence>
<keyword evidence="7 10" id="KW-0472">Membrane</keyword>
<evidence type="ECO:0000256" key="2">
    <source>
        <dbReference type="ARBA" id="ARBA00009306"/>
    </source>
</evidence>
<evidence type="ECO:0000259" key="11">
    <source>
        <dbReference type="PROSITE" id="PS50928"/>
    </source>
</evidence>
<dbReference type="EMBL" id="RHHQ01000011">
    <property type="protein sequence ID" value="RNB87700.1"/>
    <property type="molecule type" value="Genomic_DNA"/>
</dbReference>
<dbReference type="RefSeq" id="WP_122918542.1">
    <property type="nucleotide sequence ID" value="NZ_RHHQ01000011.1"/>
</dbReference>
<name>A0A3M8DHV0_9BACL</name>
<evidence type="ECO:0000256" key="3">
    <source>
        <dbReference type="ARBA" id="ARBA00022448"/>
    </source>
</evidence>
<feature type="transmembrane region" description="Helical" evidence="10">
    <location>
        <begin position="35"/>
        <end position="56"/>
    </location>
</feature>
<dbReference type="GO" id="GO:0005886">
    <property type="term" value="C:plasma membrane"/>
    <property type="evidence" value="ECO:0007669"/>
    <property type="project" value="UniProtKB-SubCell"/>
</dbReference>
<evidence type="ECO:0000313" key="12">
    <source>
        <dbReference type="EMBL" id="RNB87700.1"/>
    </source>
</evidence>
<evidence type="ECO:0000256" key="1">
    <source>
        <dbReference type="ARBA" id="ARBA00004651"/>
    </source>
</evidence>
<evidence type="ECO:0000256" key="8">
    <source>
        <dbReference type="ARBA" id="ARBA00037215"/>
    </source>
</evidence>
<evidence type="ECO:0000256" key="7">
    <source>
        <dbReference type="ARBA" id="ARBA00023136"/>
    </source>
</evidence>
<evidence type="ECO:0000256" key="9">
    <source>
        <dbReference type="ARBA" id="ARBA00041106"/>
    </source>
</evidence>
<feature type="transmembrane region" description="Helical" evidence="10">
    <location>
        <begin position="162"/>
        <end position="178"/>
    </location>
</feature>
<evidence type="ECO:0000256" key="5">
    <source>
        <dbReference type="ARBA" id="ARBA00022692"/>
    </source>
</evidence>
<feature type="transmembrane region" description="Helical" evidence="10">
    <location>
        <begin position="213"/>
        <end position="242"/>
    </location>
</feature>
<keyword evidence="6 10" id="KW-1133">Transmembrane helix</keyword>
<dbReference type="AlphaFoldDB" id="A0A3M8DHV0"/>
<keyword evidence="4" id="KW-1003">Cell membrane</keyword>
<dbReference type="Proteomes" id="UP000271031">
    <property type="component" value="Unassembled WGS sequence"/>
</dbReference>
<dbReference type="Pfam" id="PF00528">
    <property type="entry name" value="BPD_transp_1"/>
    <property type="match status" value="1"/>
</dbReference>
<dbReference type="SUPFAM" id="SSF161098">
    <property type="entry name" value="MetI-like"/>
    <property type="match status" value="1"/>
</dbReference>
<dbReference type="CDD" id="cd06261">
    <property type="entry name" value="TM_PBP2"/>
    <property type="match status" value="1"/>
</dbReference>
<dbReference type="InterPro" id="IPR035906">
    <property type="entry name" value="MetI-like_sf"/>
</dbReference>
<reference evidence="12 13" key="1">
    <citation type="submission" date="2018-10" db="EMBL/GenBank/DDBJ databases">
        <title>Phylogenomics of Brevibacillus.</title>
        <authorList>
            <person name="Dunlap C."/>
        </authorList>
    </citation>
    <scope>NUCLEOTIDE SEQUENCE [LARGE SCALE GENOMIC DNA]</scope>
    <source>
        <strain evidence="12 13">JCM 15716</strain>
    </source>
</reference>
<dbReference type="Pfam" id="PF12911">
    <property type="entry name" value="OppC_N"/>
    <property type="match status" value="1"/>
</dbReference>
<dbReference type="PANTHER" id="PTHR43386">
    <property type="entry name" value="OLIGOPEPTIDE TRANSPORT SYSTEM PERMEASE PROTEIN APPC"/>
    <property type="match status" value="1"/>
</dbReference>
<evidence type="ECO:0000256" key="4">
    <source>
        <dbReference type="ARBA" id="ARBA00022475"/>
    </source>
</evidence>
<dbReference type="InterPro" id="IPR000515">
    <property type="entry name" value="MetI-like"/>
</dbReference>
<gene>
    <name evidence="12" type="ORF">EDM56_14095</name>
</gene>
<feature type="transmembrane region" description="Helical" evidence="10">
    <location>
        <begin position="138"/>
        <end position="156"/>
    </location>
</feature>
<keyword evidence="13" id="KW-1185">Reference proteome</keyword>
<dbReference type="GO" id="GO:0071916">
    <property type="term" value="F:dipeptide transmembrane transporter activity"/>
    <property type="evidence" value="ECO:0007669"/>
    <property type="project" value="TreeGrafter"/>
</dbReference>
<feature type="transmembrane region" description="Helical" evidence="10">
    <location>
        <begin position="98"/>
        <end position="126"/>
    </location>
</feature>
<dbReference type="PROSITE" id="PS50928">
    <property type="entry name" value="ABC_TM1"/>
    <property type="match status" value="1"/>
</dbReference>
<comment type="similarity">
    <text evidence="2 10">Belongs to the binding-protein-dependent transport system permease family.</text>
</comment>
<keyword evidence="5 10" id="KW-0812">Transmembrane</keyword>
<comment type="caution">
    <text evidence="12">The sequence shown here is derived from an EMBL/GenBank/DDBJ whole genome shotgun (WGS) entry which is preliminary data.</text>
</comment>
<feature type="transmembrane region" description="Helical" evidence="10">
    <location>
        <begin position="262"/>
        <end position="285"/>
    </location>
</feature>
<dbReference type="OrthoDB" id="9797472at2"/>
<accession>A0A3M8DHV0</accession>
<proteinExistence type="inferred from homology"/>
<keyword evidence="3 10" id="KW-0813">Transport</keyword>
<dbReference type="Gene3D" id="1.10.3720.10">
    <property type="entry name" value="MetI-like"/>
    <property type="match status" value="1"/>
</dbReference>
<dbReference type="PANTHER" id="PTHR43386:SF3">
    <property type="entry name" value="GLUTATHIONE TRANSPORT SYSTEM PERMEASE PROTEIN GSID"/>
    <property type="match status" value="1"/>
</dbReference>
<sequence length="298" mass="32553">MSASVQLKPLSQQQTEEELFSPRREFFRKFRAQKLAFYSLFLVLLIGLTALFGAYLTPYSPSEPDYNAVLMPPSLSHWAGTDHFGRDILSRIIAGTQISLLVGVMSVFFGALLGTLIGLTSGYFGGWYDSLMMKLTDVMFAFPGILLAIGLIAVLGTGLSNVVIAVSIFTLPIFIRIVRASTLTFTNMTYIEAARSIGVKDWSIMYRHILPQVLPVIIVYLSMRIGVAILIGASLSFLGLGADPSTPEWGAMLSTSRDYVTVAPHVVFFPGLAIIITVLAFNVLGDGLRDALDTKLKE</sequence>
<dbReference type="InterPro" id="IPR025966">
    <property type="entry name" value="OppC_N"/>
</dbReference>